<dbReference type="InterPro" id="IPR024302">
    <property type="entry name" value="SusD-like"/>
</dbReference>
<organism evidence="1 2">
    <name type="scientific">Ravibacter arvi</name>
    <dbReference type="NCBI Taxonomy" id="2051041"/>
    <lineage>
        <taxon>Bacteria</taxon>
        <taxon>Pseudomonadati</taxon>
        <taxon>Bacteroidota</taxon>
        <taxon>Cytophagia</taxon>
        <taxon>Cytophagales</taxon>
        <taxon>Spirosomataceae</taxon>
        <taxon>Ravibacter</taxon>
    </lineage>
</organism>
<name>A0ABP8LZM6_9BACT</name>
<dbReference type="InterPro" id="IPR011990">
    <property type="entry name" value="TPR-like_helical_dom_sf"/>
</dbReference>
<dbReference type="Gene3D" id="1.25.40.390">
    <property type="match status" value="1"/>
</dbReference>
<dbReference type="RefSeq" id="WP_345028807.1">
    <property type="nucleotide sequence ID" value="NZ_BAABEY010000021.1"/>
</dbReference>
<evidence type="ECO:0000313" key="1">
    <source>
        <dbReference type="EMBL" id="GAA4439538.1"/>
    </source>
</evidence>
<keyword evidence="2" id="KW-1185">Reference proteome</keyword>
<accession>A0ABP8LZM6</accession>
<gene>
    <name evidence="1" type="ORF">GCM10023091_21870</name>
</gene>
<protein>
    <submittedName>
        <fullName evidence="1">SusD/RagB family nutrient-binding outer membrane lipoprotein</fullName>
    </submittedName>
</protein>
<dbReference type="Proteomes" id="UP001501508">
    <property type="component" value="Unassembled WGS sequence"/>
</dbReference>
<dbReference type="SUPFAM" id="SSF48452">
    <property type="entry name" value="TPR-like"/>
    <property type="match status" value="1"/>
</dbReference>
<keyword evidence="1" id="KW-0449">Lipoprotein</keyword>
<sequence>MKKKINLFIATAICLLINACTDDLKDLNADKKLITDELLMIDANEGGFQLPGMQLGIIDVMETWRYEMQLNLNADSYAGYMNLPTPYADNRNNHTYAMIDSWNNQIWLVPSTKVMDQWVSMKKREFDKKYPDLFAMATLFKVFAAHRLADTFGPIPYSTYGVSSNVTFDSVESAYDLFFTELKEVVERLKEAETANPNADKIRYAKFDRSRYGGDYAAWVKVANTLRLRLAMRISKVNPSKARQEAEAAVQSGVLDAADKSFEMSTGTVHPLETITEAWQETRFGASLESYMAGFEDPRLPKLAKPATHDAFKGKFKGVRSGASFEKGNFFQYSQVNFNGNPYVKVMDVAESFFLRAEGALLGWNMGGNAKDFYEKGVQASFTAYGTGNADAYLSNNTRLPLDYVDPVNPKNNAKALSSITVKWDAAATTEKNLERIITQKWIALFPEGQEAWSEFRRTGYPRLWPVVQNFSNGDIPEGGFIRRIPYPTSITNSSQDAVAEAVNKYLNGKDSMYTPLWWDVD</sequence>
<dbReference type="Pfam" id="PF12741">
    <property type="entry name" value="SusD-like"/>
    <property type="match status" value="1"/>
</dbReference>
<evidence type="ECO:0000313" key="2">
    <source>
        <dbReference type="Proteomes" id="UP001501508"/>
    </source>
</evidence>
<proteinExistence type="predicted"/>
<comment type="caution">
    <text evidence="1">The sequence shown here is derived from an EMBL/GenBank/DDBJ whole genome shotgun (WGS) entry which is preliminary data.</text>
</comment>
<dbReference type="EMBL" id="BAABEY010000021">
    <property type="protein sequence ID" value="GAA4439538.1"/>
    <property type="molecule type" value="Genomic_DNA"/>
</dbReference>
<reference evidence="2" key="1">
    <citation type="journal article" date="2019" name="Int. J. Syst. Evol. Microbiol.">
        <title>The Global Catalogue of Microorganisms (GCM) 10K type strain sequencing project: providing services to taxonomists for standard genome sequencing and annotation.</title>
        <authorList>
            <consortium name="The Broad Institute Genomics Platform"/>
            <consortium name="The Broad Institute Genome Sequencing Center for Infectious Disease"/>
            <person name="Wu L."/>
            <person name="Ma J."/>
        </authorList>
    </citation>
    <scope>NUCLEOTIDE SEQUENCE [LARGE SCALE GENOMIC DNA]</scope>
    <source>
        <strain evidence="2">JCM 31920</strain>
    </source>
</reference>